<evidence type="ECO:0000313" key="3">
    <source>
        <dbReference type="EMBL" id="KUK66972.1"/>
    </source>
</evidence>
<dbReference type="Pfam" id="PF01008">
    <property type="entry name" value="IF-2B"/>
    <property type="match status" value="1"/>
</dbReference>
<dbReference type="GO" id="GO:0046523">
    <property type="term" value="F:S-methyl-5-thioribose-1-phosphate isomerase activity"/>
    <property type="evidence" value="ECO:0007669"/>
    <property type="project" value="TreeGrafter"/>
</dbReference>
<reference evidence="4" key="1">
    <citation type="journal article" date="2015" name="MBio">
        <title>Genome-Resolved Metagenomic Analysis Reveals Roles for Candidate Phyla and Other Microbial Community Members in Biogeochemical Transformations in Oil Reservoirs.</title>
        <authorList>
            <person name="Hu P."/>
            <person name="Tom L."/>
            <person name="Singh A."/>
            <person name="Thomas B.C."/>
            <person name="Baker B.J."/>
            <person name="Piceno Y.M."/>
            <person name="Andersen G.L."/>
            <person name="Banfield J.F."/>
        </authorList>
    </citation>
    <scope>NUCLEOTIDE SEQUENCE [LARGE SCALE GENOMIC DNA]</scope>
</reference>
<evidence type="ECO:0000256" key="1">
    <source>
        <dbReference type="ARBA" id="ARBA00023235"/>
    </source>
</evidence>
<dbReference type="PANTHER" id="PTHR43475:SF1">
    <property type="entry name" value="METHYLTHIORIBOSE-1-PHOSPHATE ISOMERASE"/>
    <property type="match status" value="1"/>
</dbReference>
<dbReference type="InterPro" id="IPR037171">
    <property type="entry name" value="NagB/RpiA_transferase-like"/>
</dbReference>
<comment type="caution">
    <text evidence="3">The sequence shown here is derived from an EMBL/GenBank/DDBJ whole genome shotgun (WGS) entry which is preliminary data.</text>
</comment>
<dbReference type="PANTHER" id="PTHR43475">
    <property type="entry name" value="METHYLTHIORIBOSE-1-PHOSPHATE ISOMERASE"/>
    <property type="match status" value="1"/>
</dbReference>
<name>A0A124FTZ1_9BACT</name>
<comment type="similarity">
    <text evidence="2">Belongs to the eIF-2B alpha/beta/delta subunits family.</text>
</comment>
<sequence length="174" mass="19243">MGKFKSMTLEWKEDRLILIDQRCLPSREEFVECLTHEDVYLAIKNMVVRGAPAIGASAAFGYLLGAREAQAGSEEMFFGHMVLVKKRLSESRPTAVNLFWALDRMERTLNSLRKLERNDLIASLESEALRIATEDIEINKAIGKNGAAIVRDGDGILTHCNAGALATVDYGTAL</sequence>
<keyword evidence="1 3" id="KW-0413">Isomerase</keyword>
<proteinExistence type="inferred from homology"/>
<feature type="non-terminal residue" evidence="3">
    <location>
        <position position="174"/>
    </location>
</feature>
<dbReference type="InterPro" id="IPR000649">
    <property type="entry name" value="IF-2B-related"/>
</dbReference>
<protein>
    <submittedName>
        <fullName evidence="3">Methylthioribose-1-phosphate isomerase</fullName>
    </submittedName>
</protein>
<dbReference type="Proteomes" id="UP000054260">
    <property type="component" value="Unassembled WGS sequence"/>
</dbReference>
<dbReference type="FunFam" id="1.20.120.420:FF:000003">
    <property type="entry name" value="Methylthioribose-1-phosphate isomerase"/>
    <property type="match status" value="1"/>
</dbReference>
<accession>A0A124FTZ1</accession>
<dbReference type="GO" id="GO:0019509">
    <property type="term" value="P:L-methionine salvage from methylthioadenosine"/>
    <property type="evidence" value="ECO:0007669"/>
    <property type="project" value="TreeGrafter"/>
</dbReference>
<dbReference type="InterPro" id="IPR027363">
    <property type="entry name" value="M1Pi_N"/>
</dbReference>
<organism evidence="3 4">
    <name type="scientific">Mesotoga infera</name>
    <dbReference type="NCBI Taxonomy" id="1236046"/>
    <lineage>
        <taxon>Bacteria</taxon>
        <taxon>Thermotogati</taxon>
        <taxon>Thermotogota</taxon>
        <taxon>Thermotogae</taxon>
        <taxon>Kosmotogales</taxon>
        <taxon>Kosmotogaceae</taxon>
        <taxon>Mesotoga</taxon>
    </lineage>
</organism>
<dbReference type="SUPFAM" id="SSF100950">
    <property type="entry name" value="NagB/RpiA/CoA transferase-like"/>
    <property type="match status" value="1"/>
</dbReference>
<dbReference type="AlphaFoldDB" id="A0A124FTZ1"/>
<dbReference type="EMBL" id="LGGH01000144">
    <property type="protein sequence ID" value="KUK66972.1"/>
    <property type="molecule type" value="Genomic_DNA"/>
</dbReference>
<evidence type="ECO:0000256" key="2">
    <source>
        <dbReference type="RuleBase" id="RU003814"/>
    </source>
</evidence>
<evidence type="ECO:0000313" key="4">
    <source>
        <dbReference type="Proteomes" id="UP000054260"/>
    </source>
</evidence>
<dbReference type="Gene3D" id="1.20.120.420">
    <property type="entry name" value="translation initiation factor eif-2b, domain 1"/>
    <property type="match status" value="1"/>
</dbReference>
<gene>
    <name evidence="3" type="ORF">XD86_0952</name>
</gene>